<keyword evidence="12" id="KW-1185">Reference proteome</keyword>
<protein>
    <submittedName>
        <fullName evidence="11">Acyl-CoA dehydrogenase</fullName>
    </submittedName>
</protein>
<feature type="domain" description="Acyl-CoA dehydrogenase/oxidase C-terminal" evidence="8">
    <location>
        <begin position="255"/>
        <end position="415"/>
    </location>
</feature>
<keyword evidence="3 6" id="KW-0285">Flavoprotein</keyword>
<dbReference type="InterPro" id="IPR052161">
    <property type="entry name" value="Mycobact_Acyl-CoA_DH"/>
</dbReference>
<comment type="cofactor">
    <cofactor evidence="1 6">
        <name>FAD</name>
        <dbReference type="ChEBI" id="CHEBI:57692"/>
    </cofactor>
</comment>
<dbReference type="InterPro" id="IPR036250">
    <property type="entry name" value="AcylCo_DH-like_C"/>
</dbReference>
<dbReference type="Pfam" id="PF00441">
    <property type="entry name" value="Acyl-CoA_dh_1"/>
    <property type="match status" value="1"/>
</dbReference>
<accession>A0A5J5J089</accession>
<dbReference type="SUPFAM" id="SSF56645">
    <property type="entry name" value="Acyl-CoA dehydrogenase NM domain-like"/>
    <property type="match status" value="1"/>
</dbReference>
<dbReference type="SUPFAM" id="SSF47203">
    <property type="entry name" value="Acyl-CoA dehydrogenase C-terminal domain-like"/>
    <property type="match status" value="1"/>
</dbReference>
<evidence type="ECO:0000259" key="8">
    <source>
        <dbReference type="Pfam" id="PF00441"/>
    </source>
</evidence>
<evidence type="ECO:0000256" key="2">
    <source>
        <dbReference type="ARBA" id="ARBA00009347"/>
    </source>
</evidence>
<dbReference type="GO" id="GO:0005886">
    <property type="term" value="C:plasma membrane"/>
    <property type="evidence" value="ECO:0007669"/>
    <property type="project" value="TreeGrafter"/>
</dbReference>
<dbReference type="OrthoDB" id="2769798at2"/>
<evidence type="ECO:0000256" key="7">
    <source>
        <dbReference type="SAM" id="MobiDB-lite"/>
    </source>
</evidence>
<dbReference type="Pfam" id="PF02770">
    <property type="entry name" value="Acyl-CoA_dh_M"/>
    <property type="match status" value="1"/>
</dbReference>
<dbReference type="Gene3D" id="1.10.540.10">
    <property type="entry name" value="Acyl-CoA dehydrogenase/oxidase, N-terminal domain"/>
    <property type="match status" value="1"/>
</dbReference>
<name>A0A5J5J089_9MICO</name>
<keyword evidence="4 6" id="KW-0274">FAD</keyword>
<evidence type="ECO:0000256" key="6">
    <source>
        <dbReference type="RuleBase" id="RU362125"/>
    </source>
</evidence>
<dbReference type="GO" id="GO:0016627">
    <property type="term" value="F:oxidoreductase activity, acting on the CH-CH group of donors"/>
    <property type="evidence" value="ECO:0007669"/>
    <property type="project" value="InterPro"/>
</dbReference>
<dbReference type="InterPro" id="IPR037069">
    <property type="entry name" value="AcylCoA_DH/ox_N_sf"/>
</dbReference>
<dbReference type="InterPro" id="IPR006091">
    <property type="entry name" value="Acyl-CoA_Oxase/DH_mid-dom"/>
</dbReference>
<comment type="similarity">
    <text evidence="2 6">Belongs to the acyl-CoA dehydrogenase family.</text>
</comment>
<evidence type="ECO:0000256" key="5">
    <source>
        <dbReference type="ARBA" id="ARBA00023002"/>
    </source>
</evidence>
<evidence type="ECO:0000259" key="9">
    <source>
        <dbReference type="Pfam" id="PF02770"/>
    </source>
</evidence>
<dbReference type="Gene3D" id="2.40.110.10">
    <property type="entry name" value="Butyryl-CoA Dehydrogenase, subunit A, domain 2"/>
    <property type="match status" value="1"/>
</dbReference>
<dbReference type="PANTHER" id="PTHR43292:SF3">
    <property type="entry name" value="ACYL-COA DEHYDROGENASE FADE29"/>
    <property type="match status" value="1"/>
</dbReference>
<sequence>MGGDWPELYPDLGPELASFRTEVREWISSAAPAGLAELTNWYDGSTVLAGSNRDVHSLAKRSELYRQWEQALLEEALIYPHWPKHAGGKGWSHVKSSVFAEECRRAGVPRVRRGFSADLVGSALLGHGTLAQQAHFLPRIISGLDRYCQGFSEPNHGSDLGAVETSGVVEGDEIVVSGQKVWTSAFADANMIFVLCRTDSAARRGEALSFVLLPFGEQNNIDVRGIRQMTGAVEFAEDFLDGARAPLFNVIGGVGNGWSVAMATLSTERNADLLVSHLGYTEEFDAVLDAARKRDVISDPLIRDRLVRAYMDTQVLRAQSFVAMTHSVTNHESHVLGMVAKLQASEYAVRLGELAVDIGGAGGIVRPGRDSSEAPPFEDDYAVDRWQDLLLTSRGATIFSGANEIQRNLISEQLLGLPRETRGSTDPARSPKGSAG</sequence>
<dbReference type="Gene3D" id="1.20.140.10">
    <property type="entry name" value="Butyryl-CoA Dehydrogenase, subunit A, domain 3"/>
    <property type="match status" value="1"/>
</dbReference>
<feature type="domain" description="Acyl-CoA oxidase/dehydrogenase middle" evidence="9">
    <location>
        <begin position="148"/>
        <end position="231"/>
    </location>
</feature>
<dbReference type="PANTHER" id="PTHR43292">
    <property type="entry name" value="ACYL-COA DEHYDROGENASE"/>
    <property type="match status" value="1"/>
</dbReference>
<dbReference type="Pfam" id="PF02771">
    <property type="entry name" value="Acyl-CoA_dh_N"/>
    <property type="match status" value="1"/>
</dbReference>
<dbReference type="InterPro" id="IPR009075">
    <property type="entry name" value="AcylCo_DH/oxidase_C"/>
</dbReference>
<evidence type="ECO:0000256" key="1">
    <source>
        <dbReference type="ARBA" id="ARBA00001974"/>
    </source>
</evidence>
<dbReference type="Proteomes" id="UP000325827">
    <property type="component" value="Unassembled WGS sequence"/>
</dbReference>
<dbReference type="InterPro" id="IPR009100">
    <property type="entry name" value="AcylCoA_DH/oxidase_NM_dom_sf"/>
</dbReference>
<dbReference type="RefSeq" id="WP_150450034.1">
    <property type="nucleotide sequence ID" value="NZ_VYSA01000004.1"/>
</dbReference>
<evidence type="ECO:0000259" key="10">
    <source>
        <dbReference type="Pfam" id="PF02771"/>
    </source>
</evidence>
<dbReference type="GO" id="GO:0050660">
    <property type="term" value="F:flavin adenine dinucleotide binding"/>
    <property type="evidence" value="ECO:0007669"/>
    <property type="project" value="InterPro"/>
</dbReference>
<evidence type="ECO:0000256" key="3">
    <source>
        <dbReference type="ARBA" id="ARBA00022630"/>
    </source>
</evidence>
<evidence type="ECO:0000313" key="11">
    <source>
        <dbReference type="EMBL" id="KAA9105892.1"/>
    </source>
</evidence>
<proteinExistence type="inferred from homology"/>
<dbReference type="AlphaFoldDB" id="A0A5J5J089"/>
<dbReference type="InterPro" id="IPR013786">
    <property type="entry name" value="AcylCoA_DH/ox_N"/>
</dbReference>
<comment type="caution">
    <text evidence="11">The sequence shown here is derived from an EMBL/GenBank/DDBJ whole genome shotgun (WGS) entry which is preliminary data.</text>
</comment>
<evidence type="ECO:0000313" key="12">
    <source>
        <dbReference type="Proteomes" id="UP000325827"/>
    </source>
</evidence>
<dbReference type="EMBL" id="VYSA01000004">
    <property type="protein sequence ID" value="KAA9105892.1"/>
    <property type="molecule type" value="Genomic_DNA"/>
</dbReference>
<reference evidence="12" key="1">
    <citation type="submission" date="2019-09" db="EMBL/GenBank/DDBJ databases">
        <title>Mumia zhuanghuii sp. nov. isolated from the intestinal contents of plateau pika (Ochotona curzoniae) in the Qinghai-Tibet plateau of China.</title>
        <authorList>
            <person name="Tian Z."/>
        </authorList>
    </citation>
    <scope>NUCLEOTIDE SEQUENCE [LARGE SCALE GENOMIC DNA]</scope>
    <source>
        <strain evidence="12">JCM 30598</strain>
    </source>
</reference>
<gene>
    <name evidence="11" type="ORF">F6B43_16135</name>
</gene>
<evidence type="ECO:0000256" key="4">
    <source>
        <dbReference type="ARBA" id="ARBA00022827"/>
    </source>
</evidence>
<organism evidence="11 12">
    <name type="scientific">Microbacterium rhizomatis</name>
    <dbReference type="NCBI Taxonomy" id="1631477"/>
    <lineage>
        <taxon>Bacteria</taxon>
        <taxon>Bacillati</taxon>
        <taxon>Actinomycetota</taxon>
        <taxon>Actinomycetes</taxon>
        <taxon>Micrococcales</taxon>
        <taxon>Microbacteriaceae</taxon>
        <taxon>Microbacterium</taxon>
    </lineage>
</organism>
<feature type="domain" description="Acyl-CoA dehydrogenase/oxidase N-terminal" evidence="10">
    <location>
        <begin position="61"/>
        <end position="143"/>
    </location>
</feature>
<feature type="region of interest" description="Disordered" evidence="7">
    <location>
        <begin position="416"/>
        <end position="436"/>
    </location>
</feature>
<keyword evidence="5 6" id="KW-0560">Oxidoreductase</keyword>
<dbReference type="InterPro" id="IPR046373">
    <property type="entry name" value="Acyl-CoA_Oxase/DH_mid-dom_sf"/>
</dbReference>